<reference evidence="1 2" key="1">
    <citation type="submission" date="2020-03" db="EMBL/GenBank/DDBJ databases">
        <title>Whole genome shotgun sequence of Phytohabitans rumicis NBRC 108638.</title>
        <authorList>
            <person name="Komaki H."/>
            <person name="Tamura T."/>
        </authorList>
    </citation>
    <scope>NUCLEOTIDE SEQUENCE [LARGE SCALE GENOMIC DNA]</scope>
    <source>
        <strain evidence="1 2">NBRC 108638</strain>
    </source>
</reference>
<gene>
    <name evidence="1" type="ORF">Prum_070390</name>
</gene>
<name>A0A6V8LH33_9ACTN</name>
<evidence type="ECO:0000313" key="2">
    <source>
        <dbReference type="Proteomes" id="UP000482960"/>
    </source>
</evidence>
<evidence type="ECO:0000313" key="1">
    <source>
        <dbReference type="EMBL" id="GFJ93397.1"/>
    </source>
</evidence>
<organism evidence="1 2">
    <name type="scientific">Phytohabitans rumicis</name>
    <dbReference type="NCBI Taxonomy" id="1076125"/>
    <lineage>
        <taxon>Bacteria</taxon>
        <taxon>Bacillati</taxon>
        <taxon>Actinomycetota</taxon>
        <taxon>Actinomycetes</taxon>
        <taxon>Micromonosporales</taxon>
        <taxon>Micromonosporaceae</taxon>
    </lineage>
</organism>
<sequence length="56" mass="6140">MCDKFCPPAVGPAQAVADGLDKGDGRVWMDPKEVLKVGAGNRIDDNLRARHYRDIT</sequence>
<accession>A0A6V8LH33</accession>
<reference evidence="1 2" key="2">
    <citation type="submission" date="2020-03" db="EMBL/GenBank/DDBJ databases">
        <authorList>
            <person name="Ichikawa N."/>
            <person name="Kimura A."/>
            <person name="Kitahashi Y."/>
            <person name="Uohara A."/>
        </authorList>
    </citation>
    <scope>NUCLEOTIDE SEQUENCE [LARGE SCALE GENOMIC DNA]</scope>
    <source>
        <strain evidence="1 2">NBRC 108638</strain>
    </source>
</reference>
<keyword evidence="2" id="KW-1185">Reference proteome</keyword>
<protein>
    <submittedName>
        <fullName evidence="1">Uncharacterized protein</fullName>
    </submittedName>
</protein>
<comment type="caution">
    <text evidence="1">The sequence shown here is derived from an EMBL/GenBank/DDBJ whole genome shotgun (WGS) entry which is preliminary data.</text>
</comment>
<proteinExistence type="predicted"/>
<dbReference type="Proteomes" id="UP000482960">
    <property type="component" value="Unassembled WGS sequence"/>
</dbReference>
<dbReference type="AlphaFoldDB" id="A0A6V8LH33"/>
<dbReference type="EMBL" id="BLPG01000001">
    <property type="protein sequence ID" value="GFJ93397.1"/>
    <property type="molecule type" value="Genomic_DNA"/>
</dbReference>